<gene>
    <name evidence="4" type="ORF">KME25_19795</name>
</gene>
<dbReference type="SUPFAM" id="SSF52172">
    <property type="entry name" value="CheY-like"/>
    <property type="match status" value="1"/>
</dbReference>
<dbReference type="SMART" id="SM00448">
    <property type="entry name" value="REC"/>
    <property type="match status" value="1"/>
</dbReference>
<dbReference type="Gene3D" id="3.40.50.2300">
    <property type="match status" value="1"/>
</dbReference>
<dbReference type="InterPro" id="IPR058245">
    <property type="entry name" value="NreC/VraR/RcsB-like_REC"/>
</dbReference>
<evidence type="ECO:0000256" key="1">
    <source>
        <dbReference type="PROSITE-ProRule" id="PRU00169"/>
    </source>
</evidence>
<dbReference type="EMBL" id="JAHHIF010000028">
    <property type="protein sequence ID" value="MBW4546662.1"/>
    <property type="molecule type" value="Genomic_DNA"/>
</dbReference>
<dbReference type="Pfam" id="PF00072">
    <property type="entry name" value="Response_reg"/>
    <property type="match status" value="1"/>
</dbReference>
<name>A0A951PPA7_9CYAN</name>
<dbReference type="Proteomes" id="UP000753908">
    <property type="component" value="Unassembled WGS sequence"/>
</dbReference>
<evidence type="ECO:0000259" key="3">
    <source>
        <dbReference type="PROSITE" id="PS50110"/>
    </source>
</evidence>
<evidence type="ECO:0000313" key="5">
    <source>
        <dbReference type="Proteomes" id="UP000753908"/>
    </source>
</evidence>
<dbReference type="GO" id="GO:0000160">
    <property type="term" value="P:phosphorelay signal transduction system"/>
    <property type="evidence" value="ECO:0007669"/>
    <property type="project" value="InterPro"/>
</dbReference>
<feature type="compositionally biased region" description="Polar residues" evidence="2">
    <location>
        <begin position="128"/>
        <end position="144"/>
    </location>
</feature>
<organism evidence="4 5">
    <name type="scientific">Symplocastrum torsivum CPER-KK1</name>
    <dbReference type="NCBI Taxonomy" id="450513"/>
    <lineage>
        <taxon>Bacteria</taxon>
        <taxon>Bacillati</taxon>
        <taxon>Cyanobacteriota</taxon>
        <taxon>Cyanophyceae</taxon>
        <taxon>Oscillatoriophycideae</taxon>
        <taxon>Oscillatoriales</taxon>
        <taxon>Microcoleaceae</taxon>
        <taxon>Symplocastrum</taxon>
    </lineage>
</organism>
<sequence>MLSCQNPILRVLVVDDHELTRFSLKLALSNQRDIELVGLASNGKEAIAMVERYRPDVVILDLQMPVMDGLSASTHIKGINPNTQIIAYSSVDDPQIEVMSQTARVDFFCKKDTATKDLINIVKEVGSRSPQSPDGNNNQSYTGQ</sequence>
<dbReference type="PANTHER" id="PTHR43228:SF1">
    <property type="entry name" value="TWO-COMPONENT RESPONSE REGULATOR ARR22"/>
    <property type="match status" value="1"/>
</dbReference>
<feature type="modified residue" description="4-aspartylphosphate" evidence="1">
    <location>
        <position position="61"/>
    </location>
</feature>
<feature type="region of interest" description="Disordered" evidence="2">
    <location>
        <begin position="125"/>
        <end position="144"/>
    </location>
</feature>
<evidence type="ECO:0000256" key="2">
    <source>
        <dbReference type="SAM" id="MobiDB-lite"/>
    </source>
</evidence>
<comment type="caution">
    <text evidence="4">The sequence shown here is derived from an EMBL/GenBank/DDBJ whole genome shotgun (WGS) entry which is preliminary data.</text>
</comment>
<protein>
    <submittedName>
        <fullName evidence="4">Response regulator transcription factor</fullName>
    </submittedName>
</protein>
<evidence type="ECO:0000313" key="4">
    <source>
        <dbReference type="EMBL" id="MBW4546662.1"/>
    </source>
</evidence>
<feature type="domain" description="Response regulatory" evidence="3">
    <location>
        <begin position="10"/>
        <end position="126"/>
    </location>
</feature>
<reference evidence="4" key="2">
    <citation type="journal article" date="2022" name="Microbiol. Resour. Announc.">
        <title>Metagenome Sequencing to Explore Phylogenomics of Terrestrial Cyanobacteria.</title>
        <authorList>
            <person name="Ward R.D."/>
            <person name="Stajich J.E."/>
            <person name="Johansen J.R."/>
            <person name="Huntemann M."/>
            <person name="Clum A."/>
            <person name="Foster B."/>
            <person name="Foster B."/>
            <person name="Roux S."/>
            <person name="Palaniappan K."/>
            <person name="Varghese N."/>
            <person name="Mukherjee S."/>
            <person name="Reddy T.B.K."/>
            <person name="Daum C."/>
            <person name="Copeland A."/>
            <person name="Chen I.A."/>
            <person name="Ivanova N.N."/>
            <person name="Kyrpides N.C."/>
            <person name="Shapiro N."/>
            <person name="Eloe-Fadrosh E.A."/>
            <person name="Pietrasiak N."/>
        </authorList>
    </citation>
    <scope>NUCLEOTIDE SEQUENCE</scope>
    <source>
        <strain evidence="4">CPER-KK1</strain>
    </source>
</reference>
<proteinExistence type="predicted"/>
<dbReference type="InterPro" id="IPR052048">
    <property type="entry name" value="ST_Response_Regulator"/>
</dbReference>
<dbReference type="InterPro" id="IPR011006">
    <property type="entry name" value="CheY-like_superfamily"/>
</dbReference>
<keyword evidence="1" id="KW-0597">Phosphoprotein</keyword>
<reference evidence="4" key="1">
    <citation type="submission" date="2021-05" db="EMBL/GenBank/DDBJ databases">
        <authorList>
            <person name="Pietrasiak N."/>
            <person name="Ward R."/>
            <person name="Stajich J.E."/>
            <person name="Kurbessoian T."/>
        </authorList>
    </citation>
    <scope>NUCLEOTIDE SEQUENCE</scope>
    <source>
        <strain evidence="4">CPER-KK1</strain>
    </source>
</reference>
<dbReference type="PANTHER" id="PTHR43228">
    <property type="entry name" value="TWO-COMPONENT RESPONSE REGULATOR"/>
    <property type="match status" value="1"/>
</dbReference>
<dbReference type="AlphaFoldDB" id="A0A951PPA7"/>
<dbReference type="CDD" id="cd17535">
    <property type="entry name" value="REC_NarL-like"/>
    <property type="match status" value="1"/>
</dbReference>
<accession>A0A951PPA7</accession>
<dbReference type="InterPro" id="IPR001789">
    <property type="entry name" value="Sig_transdc_resp-reg_receiver"/>
</dbReference>
<dbReference type="PROSITE" id="PS50110">
    <property type="entry name" value="RESPONSE_REGULATORY"/>
    <property type="match status" value="1"/>
</dbReference>